<evidence type="ECO:0008006" key="3">
    <source>
        <dbReference type="Google" id="ProtNLM"/>
    </source>
</evidence>
<evidence type="ECO:0000313" key="2">
    <source>
        <dbReference type="Proteomes" id="UP000526125"/>
    </source>
</evidence>
<dbReference type="Proteomes" id="UP000526125">
    <property type="component" value="Unassembled WGS sequence"/>
</dbReference>
<reference evidence="1 2" key="1">
    <citation type="submission" date="2020-05" db="EMBL/GenBank/DDBJ databases">
        <title>Genome Sequencing of Type Strains.</title>
        <authorList>
            <person name="Lemaire J.F."/>
            <person name="Inderbitzin P."/>
            <person name="Gregorio O.A."/>
            <person name="Collins S.B."/>
            <person name="Wespe N."/>
            <person name="Knight-Connoni V."/>
        </authorList>
    </citation>
    <scope>NUCLEOTIDE SEQUENCE [LARGE SCALE GENOMIC DNA]</scope>
    <source>
        <strain evidence="1 2">LMG 21957</strain>
    </source>
</reference>
<evidence type="ECO:0000313" key="1">
    <source>
        <dbReference type="EMBL" id="NUU75737.1"/>
    </source>
</evidence>
<dbReference type="AlphaFoldDB" id="A0A7Y6BVM6"/>
<organism evidence="1 2">
    <name type="scientific">Paenibacillus xylanilyticus</name>
    <dbReference type="NCBI Taxonomy" id="248903"/>
    <lineage>
        <taxon>Bacteria</taxon>
        <taxon>Bacillati</taxon>
        <taxon>Bacillota</taxon>
        <taxon>Bacilli</taxon>
        <taxon>Bacillales</taxon>
        <taxon>Paenibacillaceae</taxon>
        <taxon>Paenibacillus</taxon>
    </lineage>
</organism>
<dbReference type="EMBL" id="JABMCB010000176">
    <property type="protein sequence ID" value="NUU75737.1"/>
    <property type="molecule type" value="Genomic_DNA"/>
</dbReference>
<dbReference type="RefSeq" id="WP_175395507.1">
    <property type="nucleotide sequence ID" value="NZ_JABMCB010000176.1"/>
</dbReference>
<comment type="caution">
    <text evidence="1">The sequence shown here is derived from an EMBL/GenBank/DDBJ whole genome shotgun (WGS) entry which is preliminary data.</text>
</comment>
<protein>
    <recommendedName>
        <fullName evidence="3">PRTRC system protein B</fullName>
    </recommendedName>
</protein>
<keyword evidence="2" id="KW-1185">Reference proteome</keyword>
<sequence length="169" mass="19628">MNKGIVKYIRMEKSKKEIVVCSVPKQKWDMYYYNDPLEKIGHPHLLFVYLIDMKSRRVDQMFCFAVKQSRISSDTELFKYPYANVTNGSVCMGGNSLPTITDINQCATLHNLFFGSPSTNCYFDGHRNTSGITELRELYSKMQDTDFPDAWLLTEKITIQQLLEKQTKI</sequence>
<dbReference type="Pfam" id="PF14460">
    <property type="entry name" value="Prok-E2_D"/>
    <property type="match status" value="1"/>
</dbReference>
<name>A0A7Y6BVM6_9BACL</name>
<dbReference type="InterPro" id="IPR032787">
    <property type="entry name" value="Prok-E2_D"/>
</dbReference>
<gene>
    <name evidence="1" type="ORF">HP552_10905</name>
</gene>
<proteinExistence type="predicted"/>
<accession>A0A7Y6BVM6</accession>